<evidence type="ECO:0000256" key="1">
    <source>
        <dbReference type="ARBA" id="ARBA00022670"/>
    </source>
</evidence>
<dbReference type="InterPro" id="IPR036852">
    <property type="entry name" value="Peptidase_S8/S53_dom_sf"/>
</dbReference>
<proteinExistence type="predicted"/>
<evidence type="ECO:0000256" key="3">
    <source>
        <dbReference type="ARBA" id="ARBA00022825"/>
    </source>
</evidence>
<dbReference type="Pfam" id="PF01483">
    <property type="entry name" value="P_proprotein"/>
    <property type="match status" value="1"/>
</dbReference>
<sequence>MRSSDRSFLSKRATTGLTAGVSAFALVLGMTTPASAQALPAGPLAAQENSARQIAALQKLKQTQTKAESKLDSKLAVESRVRRDRSAAAATPYLQSGVKVSATGTVLVDISVEEVTDDLLGALTKSGAGIRAVSAGLGEIRAEVPFAALTGISGRADVRKVETASGAITASAKRDKAPATKETKEQKEARVAASVQSALEQRGTAALVTSEGDRAHNADTARAEYGVTGVGVKICALSDGVDSLAASQAAGELPAVDVLPTQEGEGDEGTAMLEILHDLAPGAALGFASAFNSEASFADNIRALRQQLRCDIIVDDVLYFVESPFQDGLIARAVNDVTADGALYFSSAGNEGNTVDGTAGHWEGDFRDSGRIVGKFAGTAHDWDPSATTQVFQPISTASSAQVPVTLHWADPLGASANDYDLYLFDRNGNVVTFSQDVQDGEQDPYEILQTPTFGGTGLRLAVVKFYGENRYFSLSALRGRFSDSADGLKAFNTPGVTVGHSAAKQAFSVAAAPAAGPLPFDLEPGDPANPRGPHPGSFSATSPLERFSSDGPRRVFYKADGTPITPGNFGATGGEVRAKPDITAADGVLTSVDGFDPFFGTSAAAPHAAAIAGLVLSGNPGIAPAEVREALVNTAIDLGPAGFDGRTGAGIILADRVLAYTGASPQPRALAQNPTIAPTDGGDLVDPGDTVSVTLPVRNTGDADAVSTSVVLTSPTAGVTIAPRSQNYGTVQKGQTVSKVYTVTVPLSHPVGTPVVLDARVTFAAAASPTKATFTFSVGRPSPTVQDFAYGGAPVAVPDNNPLGASVTIPVSGVGRASRVSFSVDGATCSTATGATTVGLDHTFVGDLVGTLTAPNGAVATIHSRSGGGGNNFCKVVFADSATAAFSSVTSANAPFTGTWRPTTPLTGFAAVIADGTWTYKVVDAAGGDTGSIRAVSLHINGYLTPPPAG</sequence>
<organism evidence="7 8">
    <name type="scientific">Actinokineospora globicatena</name>
    <dbReference type="NCBI Taxonomy" id="103729"/>
    <lineage>
        <taxon>Bacteria</taxon>
        <taxon>Bacillati</taxon>
        <taxon>Actinomycetota</taxon>
        <taxon>Actinomycetes</taxon>
        <taxon>Pseudonocardiales</taxon>
        <taxon>Pseudonocardiaceae</taxon>
        <taxon>Actinokineospora</taxon>
    </lineage>
</organism>
<dbReference type="PROSITE" id="PS51829">
    <property type="entry name" value="P_HOMO_B"/>
    <property type="match status" value="1"/>
</dbReference>
<dbReference type="InterPro" id="IPR008979">
    <property type="entry name" value="Galactose-bd-like_sf"/>
</dbReference>
<dbReference type="PROSITE" id="PS00138">
    <property type="entry name" value="SUBTILASE_SER"/>
    <property type="match status" value="1"/>
</dbReference>
<feature type="region of interest" description="Disordered" evidence="4">
    <location>
        <begin position="519"/>
        <end position="545"/>
    </location>
</feature>
<feature type="signal peptide" evidence="5">
    <location>
        <begin position="1"/>
        <end position="36"/>
    </location>
</feature>
<comment type="caution">
    <text evidence="7">The sequence shown here is derived from an EMBL/GenBank/DDBJ whole genome shotgun (WGS) entry which is preliminary data.</text>
</comment>
<dbReference type="Pfam" id="PF00082">
    <property type="entry name" value="Peptidase_S8"/>
    <property type="match status" value="1"/>
</dbReference>
<feature type="chain" id="PRO_5040749826" description="P/Homo B domain-containing protein" evidence="5">
    <location>
        <begin position="37"/>
        <end position="951"/>
    </location>
</feature>
<dbReference type="InterPro" id="IPR002884">
    <property type="entry name" value="P_dom"/>
</dbReference>
<reference evidence="7" key="1">
    <citation type="submission" date="2023-02" db="EMBL/GenBank/DDBJ databases">
        <title>Actinokineospora globicatena NBRC 15670.</title>
        <authorList>
            <person name="Ichikawa N."/>
            <person name="Sato H."/>
            <person name="Tonouchi N."/>
        </authorList>
    </citation>
    <scope>NUCLEOTIDE SEQUENCE</scope>
    <source>
        <strain evidence="7">NBRC 15670</strain>
    </source>
</reference>
<dbReference type="GO" id="GO:0004252">
    <property type="term" value="F:serine-type endopeptidase activity"/>
    <property type="evidence" value="ECO:0007669"/>
    <property type="project" value="InterPro"/>
</dbReference>
<keyword evidence="3" id="KW-0720">Serine protease</keyword>
<dbReference type="InterPro" id="IPR023828">
    <property type="entry name" value="Peptidase_S8_Ser-AS"/>
</dbReference>
<dbReference type="GO" id="GO:0005737">
    <property type="term" value="C:cytoplasm"/>
    <property type="evidence" value="ECO:0007669"/>
    <property type="project" value="UniProtKB-ARBA"/>
</dbReference>
<keyword evidence="8" id="KW-1185">Reference proteome</keyword>
<evidence type="ECO:0000256" key="2">
    <source>
        <dbReference type="ARBA" id="ARBA00022801"/>
    </source>
</evidence>
<dbReference type="GO" id="GO:0016485">
    <property type="term" value="P:protein processing"/>
    <property type="evidence" value="ECO:0007669"/>
    <property type="project" value="TreeGrafter"/>
</dbReference>
<dbReference type="Gene3D" id="2.60.120.260">
    <property type="entry name" value="Galactose-binding domain-like"/>
    <property type="match status" value="1"/>
</dbReference>
<dbReference type="SUPFAM" id="SSF49785">
    <property type="entry name" value="Galactose-binding domain-like"/>
    <property type="match status" value="1"/>
</dbReference>
<dbReference type="GO" id="GO:0012505">
    <property type="term" value="C:endomembrane system"/>
    <property type="evidence" value="ECO:0007669"/>
    <property type="project" value="UniProtKB-ARBA"/>
</dbReference>
<keyword evidence="2" id="KW-0378">Hydrolase</keyword>
<evidence type="ECO:0000256" key="5">
    <source>
        <dbReference type="SAM" id="SignalP"/>
    </source>
</evidence>
<gene>
    <name evidence="7" type="ORF">Aglo03_51180</name>
</gene>
<keyword evidence="1" id="KW-0645">Protease</keyword>
<keyword evidence="5" id="KW-0732">Signal</keyword>
<dbReference type="PANTHER" id="PTHR42884:SF14">
    <property type="entry name" value="NEUROENDOCRINE CONVERTASE 1"/>
    <property type="match status" value="1"/>
</dbReference>
<dbReference type="InterPro" id="IPR034075">
    <property type="entry name" value="Glr3161-like_dom"/>
</dbReference>
<dbReference type="InterPro" id="IPR000209">
    <property type="entry name" value="Peptidase_S8/S53_dom"/>
</dbReference>
<protein>
    <recommendedName>
        <fullName evidence="6">P/Homo B domain-containing protein</fullName>
    </recommendedName>
</protein>
<dbReference type="CDD" id="cd05562">
    <property type="entry name" value="Peptidases_S53_like"/>
    <property type="match status" value="1"/>
</dbReference>
<dbReference type="Gene3D" id="3.40.50.200">
    <property type="entry name" value="Peptidase S8/S53 domain"/>
    <property type="match status" value="2"/>
</dbReference>
<dbReference type="AlphaFoldDB" id="A0A9W6QRH4"/>
<evidence type="ECO:0000259" key="6">
    <source>
        <dbReference type="PROSITE" id="PS51829"/>
    </source>
</evidence>
<name>A0A9W6QRH4_9PSEU</name>
<dbReference type="Proteomes" id="UP001165042">
    <property type="component" value="Unassembled WGS sequence"/>
</dbReference>
<dbReference type="EMBL" id="BSSD01000008">
    <property type="protein sequence ID" value="GLW94302.1"/>
    <property type="molecule type" value="Genomic_DNA"/>
</dbReference>
<accession>A0A9W6QRH4</accession>
<dbReference type="PANTHER" id="PTHR42884">
    <property type="entry name" value="PROPROTEIN CONVERTASE SUBTILISIN/KEXIN-RELATED"/>
    <property type="match status" value="1"/>
</dbReference>
<evidence type="ECO:0000256" key="4">
    <source>
        <dbReference type="SAM" id="MobiDB-lite"/>
    </source>
</evidence>
<evidence type="ECO:0000313" key="8">
    <source>
        <dbReference type="Proteomes" id="UP001165042"/>
    </source>
</evidence>
<evidence type="ECO:0000313" key="7">
    <source>
        <dbReference type="EMBL" id="GLW94302.1"/>
    </source>
</evidence>
<dbReference type="GO" id="GO:0016020">
    <property type="term" value="C:membrane"/>
    <property type="evidence" value="ECO:0007669"/>
    <property type="project" value="TreeGrafter"/>
</dbReference>
<feature type="domain" description="P/Homo B" evidence="6">
    <location>
        <begin position="780"/>
        <end position="949"/>
    </location>
</feature>
<dbReference type="SUPFAM" id="SSF52743">
    <property type="entry name" value="Subtilisin-like"/>
    <property type="match status" value="1"/>
</dbReference>